<organism evidence="1 2">
    <name type="scientific">Platanthera zijinensis</name>
    <dbReference type="NCBI Taxonomy" id="2320716"/>
    <lineage>
        <taxon>Eukaryota</taxon>
        <taxon>Viridiplantae</taxon>
        <taxon>Streptophyta</taxon>
        <taxon>Embryophyta</taxon>
        <taxon>Tracheophyta</taxon>
        <taxon>Spermatophyta</taxon>
        <taxon>Magnoliopsida</taxon>
        <taxon>Liliopsida</taxon>
        <taxon>Asparagales</taxon>
        <taxon>Orchidaceae</taxon>
        <taxon>Orchidoideae</taxon>
        <taxon>Orchideae</taxon>
        <taxon>Orchidinae</taxon>
        <taxon>Platanthera</taxon>
    </lineage>
</organism>
<proteinExistence type="predicted"/>
<keyword evidence="2" id="KW-1185">Reference proteome</keyword>
<comment type="caution">
    <text evidence="1">The sequence shown here is derived from an EMBL/GenBank/DDBJ whole genome shotgun (WGS) entry which is preliminary data.</text>
</comment>
<dbReference type="PANTHER" id="PTHR28141">
    <property type="entry name" value="2',3'-CYCLIC-NUCLEOTIDE 3'-PHOSPHODIESTERASE"/>
    <property type="match status" value="1"/>
</dbReference>
<sequence>MAETAKLEKADNSEEFFSVWAIPPPDVNRRFKSLMFSLRSEFGGPAFDPHITVVGDLRLPRNEAIAFLHSAAASINPFTARISAVSHGAVFYQCVYLLLDPSPQVKEISSHCCSHFGYKSSTAYMPHLSLIYGDLGEEEKERASKRAEEIDAGIKGLTFEISLLALYRTDTRDKTTESWELVELCDLKK</sequence>
<dbReference type="Pfam" id="PF07823">
    <property type="entry name" value="CPDase"/>
    <property type="match status" value="1"/>
</dbReference>
<protein>
    <submittedName>
        <fullName evidence="1">Cyclic phosphodiesterase</fullName>
    </submittedName>
</protein>
<dbReference type="FunFam" id="3.90.1140.10:FF:000007">
    <property type="entry name" value="Cyclic phosphodiesterase"/>
    <property type="match status" value="1"/>
</dbReference>
<dbReference type="Proteomes" id="UP001418222">
    <property type="component" value="Unassembled WGS sequence"/>
</dbReference>
<evidence type="ECO:0000313" key="2">
    <source>
        <dbReference type="Proteomes" id="UP001418222"/>
    </source>
</evidence>
<dbReference type="AlphaFoldDB" id="A0AAP0BHR3"/>
<reference evidence="1 2" key="1">
    <citation type="journal article" date="2022" name="Nat. Plants">
        <title>Genomes of leafy and leafless Platanthera orchids illuminate the evolution of mycoheterotrophy.</title>
        <authorList>
            <person name="Li M.H."/>
            <person name="Liu K.W."/>
            <person name="Li Z."/>
            <person name="Lu H.C."/>
            <person name="Ye Q.L."/>
            <person name="Zhang D."/>
            <person name="Wang J.Y."/>
            <person name="Li Y.F."/>
            <person name="Zhong Z.M."/>
            <person name="Liu X."/>
            <person name="Yu X."/>
            <person name="Liu D.K."/>
            <person name="Tu X.D."/>
            <person name="Liu B."/>
            <person name="Hao Y."/>
            <person name="Liao X.Y."/>
            <person name="Jiang Y.T."/>
            <person name="Sun W.H."/>
            <person name="Chen J."/>
            <person name="Chen Y.Q."/>
            <person name="Ai Y."/>
            <person name="Zhai J.W."/>
            <person name="Wu S.S."/>
            <person name="Zhou Z."/>
            <person name="Hsiao Y.Y."/>
            <person name="Wu W.L."/>
            <person name="Chen Y.Y."/>
            <person name="Lin Y.F."/>
            <person name="Hsu J.L."/>
            <person name="Li C.Y."/>
            <person name="Wang Z.W."/>
            <person name="Zhao X."/>
            <person name="Zhong W.Y."/>
            <person name="Ma X.K."/>
            <person name="Ma L."/>
            <person name="Huang J."/>
            <person name="Chen G.Z."/>
            <person name="Huang M.Z."/>
            <person name="Huang L."/>
            <person name="Peng D.H."/>
            <person name="Luo Y.B."/>
            <person name="Zou S.Q."/>
            <person name="Chen S.P."/>
            <person name="Lan S."/>
            <person name="Tsai W.C."/>
            <person name="Van de Peer Y."/>
            <person name="Liu Z.J."/>
        </authorList>
    </citation>
    <scope>NUCLEOTIDE SEQUENCE [LARGE SCALE GENOMIC DNA]</scope>
    <source>
        <strain evidence="1">Lor287</strain>
    </source>
</reference>
<dbReference type="GO" id="GO:0009187">
    <property type="term" value="P:cyclic nucleotide metabolic process"/>
    <property type="evidence" value="ECO:0007669"/>
    <property type="project" value="TreeGrafter"/>
</dbReference>
<dbReference type="PANTHER" id="PTHR28141:SF1">
    <property type="entry name" value="2',3'-CYCLIC-NUCLEOTIDE 3'-PHOSPHODIESTERASE"/>
    <property type="match status" value="1"/>
</dbReference>
<dbReference type="EMBL" id="JBBWWQ010000009">
    <property type="protein sequence ID" value="KAK8939183.1"/>
    <property type="molecule type" value="Genomic_DNA"/>
</dbReference>
<dbReference type="InterPro" id="IPR009097">
    <property type="entry name" value="Cyclic_Pdiesterase"/>
</dbReference>
<gene>
    <name evidence="1" type="ORF">KSP39_PZI011712</name>
</gene>
<dbReference type="SUPFAM" id="SSF55144">
    <property type="entry name" value="LigT-like"/>
    <property type="match status" value="1"/>
</dbReference>
<dbReference type="Gene3D" id="3.90.1140.10">
    <property type="entry name" value="Cyclic phosphodiesterase"/>
    <property type="match status" value="1"/>
</dbReference>
<dbReference type="InterPro" id="IPR012386">
    <property type="entry name" value="Cyclic-nucl_3Pdiesterase"/>
</dbReference>
<name>A0AAP0BHR3_9ASPA</name>
<evidence type="ECO:0000313" key="1">
    <source>
        <dbReference type="EMBL" id="KAK8939183.1"/>
    </source>
</evidence>
<accession>A0AAP0BHR3</accession>
<dbReference type="GO" id="GO:0004113">
    <property type="term" value="F:2',3'-cyclic-nucleotide 3'-phosphodiesterase activity"/>
    <property type="evidence" value="ECO:0007669"/>
    <property type="project" value="TreeGrafter"/>
</dbReference>